<feature type="compositionally biased region" description="Basic and acidic residues" evidence="7">
    <location>
        <begin position="351"/>
        <end position="365"/>
    </location>
</feature>
<feature type="region of interest" description="Disordered" evidence="7">
    <location>
        <begin position="322"/>
        <end position="383"/>
    </location>
</feature>
<evidence type="ECO:0000259" key="8">
    <source>
        <dbReference type="Pfam" id="PF07524"/>
    </source>
</evidence>
<reference evidence="10" key="1">
    <citation type="submission" date="2022-10" db="EMBL/GenBank/DDBJ databases">
        <title>Tapping the CABI collections for fungal endophytes: first genome assemblies for Collariella, Neodidymelliopsis, Ascochyta clinopodiicola, Didymella pomorum, Didymosphaeria variabile, Neocosmospora piperis and Neocucurbitaria cava.</title>
        <authorList>
            <person name="Hill R."/>
        </authorList>
    </citation>
    <scope>NUCLEOTIDE SEQUENCE</scope>
    <source>
        <strain evidence="10">IMI 356815</strain>
    </source>
</reference>
<feature type="region of interest" description="Disordered" evidence="7">
    <location>
        <begin position="246"/>
        <end position="265"/>
    </location>
</feature>
<dbReference type="CDD" id="cd08049">
    <property type="entry name" value="TAF8"/>
    <property type="match status" value="1"/>
</dbReference>
<proteinExistence type="inferred from homology"/>
<feature type="compositionally biased region" description="Basic and acidic residues" evidence="7">
    <location>
        <begin position="246"/>
        <end position="255"/>
    </location>
</feature>
<accession>A0A9W8XZM3</accession>
<keyword evidence="5" id="KW-0804">Transcription</keyword>
<evidence type="ECO:0000256" key="6">
    <source>
        <dbReference type="ARBA" id="ARBA00023242"/>
    </source>
</evidence>
<dbReference type="CDD" id="cd00076">
    <property type="entry name" value="HFD_SF"/>
    <property type="match status" value="1"/>
</dbReference>
<evidence type="ECO:0000256" key="3">
    <source>
        <dbReference type="ARBA" id="ARBA00017307"/>
    </source>
</evidence>
<feature type="compositionally biased region" description="Basic and acidic residues" evidence="7">
    <location>
        <begin position="290"/>
        <end position="302"/>
    </location>
</feature>
<keyword evidence="11" id="KW-1185">Reference proteome</keyword>
<dbReference type="InterPro" id="IPR037818">
    <property type="entry name" value="TAF8"/>
</dbReference>
<gene>
    <name evidence="10" type="ORF">N0V89_001573</name>
</gene>
<comment type="similarity">
    <text evidence="2">Belongs to the TAF8 family.</text>
</comment>
<keyword evidence="4" id="KW-0805">Transcription regulation</keyword>
<evidence type="ECO:0000313" key="11">
    <source>
        <dbReference type="Proteomes" id="UP001140513"/>
    </source>
</evidence>
<dbReference type="AlphaFoldDB" id="A0A9W8XZM3"/>
<dbReference type="RefSeq" id="XP_056077206.1">
    <property type="nucleotide sequence ID" value="XM_056210384.1"/>
</dbReference>
<dbReference type="InterPro" id="IPR009072">
    <property type="entry name" value="Histone-fold"/>
</dbReference>
<dbReference type="GO" id="GO:0005669">
    <property type="term" value="C:transcription factor TFIID complex"/>
    <property type="evidence" value="ECO:0007669"/>
    <property type="project" value="InterPro"/>
</dbReference>
<keyword evidence="6" id="KW-0539">Nucleus</keyword>
<evidence type="ECO:0000313" key="10">
    <source>
        <dbReference type="EMBL" id="KAJ4361004.1"/>
    </source>
</evidence>
<dbReference type="Gene3D" id="1.10.20.10">
    <property type="entry name" value="Histone, subunit A"/>
    <property type="match status" value="1"/>
</dbReference>
<evidence type="ECO:0000256" key="4">
    <source>
        <dbReference type="ARBA" id="ARBA00023015"/>
    </source>
</evidence>
<dbReference type="GO" id="GO:0006367">
    <property type="term" value="P:transcription initiation at RNA polymerase II promoter"/>
    <property type="evidence" value="ECO:0007669"/>
    <property type="project" value="TreeGrafter"/>
</dbReference>
<comment type="caution">
    <text evidence="10">The sequence shown here is derived from an EMBL/GenBank/DDBJ whole genome shotgun (WGS) entry which is preliminary data.</text>
</comment>
<evidence type="ECO:0000256" key="5">
    <source>
        <dbReference type="ARBA" id="ARBA00023163"/>
    </source>
</evidence>
<dbReference type="Pfam" id="PF10406">
    <property type="entry name" value="TAF8_C"/>
    <property type="match status" value="1"/>
</dbReference>
<dbReference type="EMBL" id="JAPEUX010000001">
    <property type="protein sequence ID" value="KAJ4361004.1"/>
    <property type="molecule type" value="Genomic_DNA"/>
</dbReference>
<feature type="compositionally biased region" description="Basic and acidic residues" evidence="7">
    <location>
        <begin position="322"/>
        <end position="343"/>
    </location>
</feature>
<evidence type="ECO:0000256" key="7">
    <source>
        <dbReference type="SAM" id="MobiDB-lite"/>
    </source>
</evidence>
<dbReference type="PANTHER" id="PTHR46469">
    <property type="entry name" value="TRANSCRIPTION INITIATION FACTOR TFIID SUBUNIT 8"/>
    <property type="match status" value="1"/>
</dbReference>
<dbReference type="Proteomes" id="UP001140513">
    <property type="component" value="Unassembled WGS sequence"/>
</dbReference>
<dbReference type="PANTHER" id="PTHR46469:SF1">
    <property type="entry name" value="TRANSCRIPTION INITIATION FACTOR TFIID SUBUNIT 8"/>
    <property type="match status" value="1"/>
</dbReference>
<protein>
    <recommendedName>
        <fullName evidence="3">Transcription initiation factor TFIID subunit 8</fullName>
    </recommendedName>
</protein>
<dbReference type="InterPro" id="IPR006565">
    <property type="entry name" value="BTP"/>
</dbReference>
<feature type="domain" description="Bromodomain associated" evidence="8">
    <location>
        <begin position="69"/>
        <end position="140"/>
    </location>
</feature>
<dbReference type="InterPro" id="IPR019473">
    <property type="entry name" value="TFIID_su8_C"/>
</dbReference>
<dbReference type="GO" id="GO:0046982">
    <property type="term" value="F:protein heterodimerization activity"/>
    <property type="evidence" value="ECO:0007669"/>
    <property type="project" value="InterPro"/>
</dbReference>
<dbReference type="Pfam" id="PF07524">
    <property type="entry name" value="Bromo_TP"/>
    <property type="match status" value="1"/>
</dbReference>
<comment type="subcellular location">
    <subcellularLocation>
        <location evidence="1">Nucleus</location>
    </subcellularLocation>
</comment>
<feature type="domain" description="Transcription factor TFIID subunit 8 C-terminal" evidence="9">
    <location>
        <begin position="196"/>
        <end position="244"/>
    </location>
</feature>
<sequence>MPGIISPLSASGTGTVAGMKRPYEEVSVPTYGEPHPKKRKVIHHLRHTQPVSHYVEPLGGGFGAADDEEFVHAHLQRAIAIQCKGVGFDGAKPEAVEAMAARVHDYMSNFTDNIRKSMSSARRTVPLPHDFVYALNSVGLTGSGVLEPHLDTGDLPASLLQPAFAPPEPAEPPPPDLEGMLGPELSGRADKESRKYIPAHFPAFPPKHTWMATPVYAKREVDPHTIRERAAKEGVEAEKSLRRLMEKKKEGDRKKNASRVQPQRSQVAIKREELWRTCLREALEEEEEDETHKLREAQRRDAQGYASELDIQLIEEANKAAKELRQAEQDEDKTATEEAKKAGETYTPPTSEERREKRMQQRMEQRVTVNYGRQFWRKNKRDH</sequence>
<organism evidence="10 11">
    <name type="scientific">Didymosphaeria variabile</name>
    <dbReference type="NCBI Taxonomy" id="1932322"/>
    <lineage>
        <taxon>Eukaryota</taxon>
        <taxon>Fungi</taxon>
        <taxon>Dikarya</taxon>
        <taxon>Ascomycota</taxon>
        <taxon>Pezizomycotina</taxon>
        <taxon>Dothideomycetes</taxon>
        <taxon>Pleosporomycetidae</taxon>
        <taxon>Pleosporales</taxon>
        <taxon>Massarineae</taxon>
        <taxon>Didymosphaeriaceae</taxon>
        <taxon>Didymosphaeria</taxon>
    </lineage>
</organism>
<evidence type="ECO:0000256" key="2">
    <source>
        <dbReference type="ARBA" id="ARBA00008767"/>
    </source>
</evidence>
<evidence type="ECO:0000256" key="1">
    <source>
        <dbReference type="ARBA" id="ARBA00004123"/>
    </source>
</evidence>
<evidence type="ECO:0000259" key="9">
    <source>
        <dbReference type="Pfam" id="PF10406"/>
    </source>
</evidence>
<dbReference type="OrthoDB" id="2193813at2759"/>
<dbReference type="GeneID" id="80905103"/>
<feature type="region of interest" description="Disordered" evidence="7">
    <location>
        <begin position="283"/>
        <end position="304"/>
    </location>
</feature>
<name>A0A9W8XZM3_9PLEO</name>